<protein>
    <submittedName>
        <fullName evidence="6">Uncharacterized protein LOC116188576</fullName>
    </submittedName>
</protein>
<name>A0A218XRS1_PUNGR</name>
<dbReference type="GeneID" id="116188576"/>
<evidence type="ECO:0000313" key="3">
    <source>
        <dbReference type="EMBL" id="OWM87634.1"/>
    </source>
</evidence>
<keyword evidence="5" id="KW-1185">Reference proteome</keyword>
<keyword evidence="2" id="KW-0812">Transmembrane</keyword>
<reference evidence="3" key="2">
    <citation type="submission" date="2017-06" db="EMBL/GenBank/DDBJ databases">
        <title>The pomegranate genome and the genomics of punicalagin biosynthesis.</title>
        <authorList>
            <person name="Xu C."/>
        </authorList>
    </citation>
    <scope>NUCLEOTIDE SEQUENCE [LARGE SCALE GENOMIC DNA]</scope>
    <source>
        <tissue evidence="3">Fresh leaf</tissue>
    </source>
</reference>
<reference evidence="4" key="1">
    <citation type="journal article" date="2017" name="Plant J.">
        <title>The pomegranate (Punica granatum L.) genome and the genomics of punicalagin biosynthesis.</title>
        <authorList>
            <person name="Qin G."/>
            <person name="Xu C."/>
            <person name="Ming R."/>
            <person name="Tang H."/>
            <person name="Guyot R."/>
            <person name="Kramer E.M."/>
            <person name="Hu Y."/>
            <person name="Yi X."/>
            <person name="Qi Y."/>
            <person name="Xu X."/>
            <person name="Gao Z."/>
            <person name="Pan H."/>
            <person name="Jian J."/>
            <person name="Tian Y."/>
            <person name="Yue Z."/>
            <person name="Xu Y."/>
        </authorList>
    </citation>
    <scope>NUCLEOTIDE SEQUENCE [LARGE SCALE GENOMIC DNA]</scope>
    <source>
        <strain evidence="4">cv. Dabenzi</strain>
    </source>
</reference>
<sequence>MLGINSSISSFRPQIPSFFFVFRISKPNLPLLQPRTNLHPVRTLNFRIRRNPRPTFLGFAGNANNNGGGEENLRKDPKGNTGSNGAGDGDSKNGRRPIFNLKLGDLLDPDPDNVVAVGLTCVLTWASVQVLSQLFLISAAILVAALKYSFIAALLLFILIALL</sequence>
<organism evidence="3 4">
    <name type="scientific">Punica granatum</name>
    <name type="common">Pomegranate</name>
    <dbReference type="NCBI Taxonomy" id="22663"/>
    <lineage>
        <taxon>Eukaryota</taxon>
        <taxon>Viridiplantae</taxon>
        <taxon>Streptophyta</taxon>
        <taxon>Embryophyta</taxon>
        <taxon>Tracheophyta</taxon>
        <taxon>Spermatophyta</taxon>
        <taxon>Magnoliopsida</taxon>
        <taxon>eudicotyledons</taxon>
        <taxon>Gunneridae</taxon>
        <taxon>Pentapetalae</taxon>
        <taxon>rosids</taxon>
        <taxon>malvids</taxon>
        <taxon>Myrtales</taxon>
        <taxon>Lythraceae</taxon>
        <taxon>Punica</taxon>
    </lineage>
</organism>
<feature type="transmembrane region" description="Helical" evidence="2">
    <location>
        <begin position="134"/>
        <end position="162"/>
    </location>
</feature>
<evidence type="ECO:0000313" key="5">
    <source>
        <dbReference type="Proteomes" id="UP000515151"/>
    </source>
</evidence>
<evidence type="ECO:0000313" key="4">
    <source>
        <dbReference type="Proteomes" id="UP000197138"/>
    </source>
</evidence>
<reference evidence="5" key="3">
    <citation type="journal article" date="2020" name="Plant Biotechnol. J.">
        <title>The pomegranate (Punica granatum L.) draft genome dissects genetic divergence between soft- and hard-seeded cultivars.</title>
        <authorList>
            <person name="Luo X."/>
            <person name="Li H."/>
            <person name="Wu Z."/>
            <person name="Yao W."/>
            <person name="Zhao P."/>
            <person name="Cao D."/>
            <person name="Yu H."/>
            <person name="Li K."/>
            <person name="Poudel K."/>
            <person name="Zhao D."/>
            <person name="Zhang F."/>
            <person name="Xia X."/>
            <person name="Chen L."/>
            <person name="Wang Q."/>
            <person name="Jing D."/>
            <person name="Cao S."/>
        </authorList>
    </citation>
    <scope>NUCLEOTIDE SEQUENCE [LARGE SCALE GENOMIC DNA]</scope>
</reference>
<dbReference type="PANTHER" id="PTHR36789:SF1">
    <property type="entry name" value="TRANSMEMBRANE PROTEIN"/>
    <property type="match status" value="1"/>
</dbReference>
<dbReference type="Proteomes" id="UP000515151">
    <property type="component" value="Chromosome 8"/>
</dbReference>
<reference evidence="6" key="4">
    <citation type="submission" date="2025-04" db="UniProtKB">
        <authorList>
            <consortium name="RefSeq"/>
        </authorList>
    </citation>
    <scope>IDENTIFICATION</scope>
    <source>
        <tissue evidence="6">Leaf</tissue>
    </source>
</reference>
<dbReference type="Proteomes" id="UP000197138">
    <property type="component" value="Unassembled WGS sequence"/>
</dbReference>
<dbReference type="OrthoDB" id="1922241at2759"/>
<gene>
    <name evidence="6" type="primary">LOC116188576</name>
    <name evidence="3" type="ORF">CDL15_Pgr022747</name>
</gene>
<dbReference type="AlphaFoldDB" id="A0A218XRS1"/>
<keyword evidence="2" id="KW-0472">Membrane</keyword>
<proteinExistence type="predicted"/>
<evidence type="ECO:0000256" key="2">
    <source>
        <dbReference type="SAM" id="Phobius"/>
    </source>
</evidence>
<accession>A0A218XRS1</accession>
<keyword evidence="2" id="KW-1133">Transmembrane helix</keyword>
<dbReference type="RefSeq" id="XP_031373884.1">
    <property type="nucleotide sequence ID" value="XM_031518024.1"/>
</dbReference>
<evidence type="ECO:0000256" key="1">
    <source>
        <dbReference type="SAM" id="MobiDB-lite"/>
    </source>
</evidence>
<dbReference type="EMBL" id="MTKT01000813">
    <property type="protein sequence ID" value="OWM87634.1"/>
    <property type="molecule type" value="Genomic_DNA"/>
</dbReference>
<dbReference type="PANTHER" id="PTHR36789">
    <property type="entry name" value="TRANSMEMBRANE PROTEIN"/>
    <property type="match status" value="1"/>
</dbReference>
<evidence type="ECO:0000313" key="6">
    <source>
        <dbReference type="RefSeq" id="XP_031373884.1"/>
    </source>
</evidence>
<feature type="region of interest" description="Disordered" evidence="1">
    <location>
        <begin position="57"/>
        <end position="93"/>
    </location>
</feature>